<proteinExistence type="predicted"/>
<dbReference type="SUPFAM" id="SSF52540">
    <property type="entry name" value="P-loop containing nucleoside triphosphate hydrolases"/>
    <property type="match status" value="1"/>
</dbReference>
<accession>A0A1G4WKY4</accession>
<dbReference type="InterPro" id="IPR003593">
    <property type="entry name" value="AAA+_ATPase"/>
</dbReference>
<feature type="domain" description="AAA+ ATPase" evidence="1">
    <location>
        <begin position="46"/>
        <end position="295"/>
    </location>
</feature>
<dbReference type="PANTHER" id="PTHR43581:SF2">
    <property type="entry name" value="EXCINUCLEASE ATPASE SUBUNIT"/>
    <property type="match status" value="1"/>
</dbReference>
<name>A0A1G4WKY4_9MYCO</name>
<dbReference type="GO" id="GO:0006302">
    <property type="term" value="P:double-strand break repair"/>
    <property type="evidence" value="ECO:0007669"/>
    <property type="project" value="InterPro"/>
</dbReference>
<dbReference type="GO" id="GO:0016887">
    <property type="term" value="F:ATP hydrolysis activity"/>
    <property type="evidence" value="ECO:0007669"/>
    <property type="project" value="InterPro"/>
</dbReference>
<dbReference type="AlphaFoldDB" id="A0A1G4WKY4"/>
<reference evidence="3" key="1">
    <citation type="submission" date="2016-10" db="EMBL/GenBank/DDBJ databases">
        <authorList>
            <person name="Varghese N."/>
            <person name="Submissions S."/>
        </authorList>
    </citation>
    <scope>NUCLEOTIDE SEQUENCE [LARGE SCALE GENOMIC DNA]</scope>
    <source>
        <strain evidence="3">UNC267MFSha1.1M11</strain>
    </source>
</reference>
<evidence type="ECO:0000313" key="2">
    <source>
        <dbReference type="EMBL" id="SCX24888.1"/>
    </source>
</evidence>
<dbReference type="PANTHER" id="PTHR43581">
    <property type="entry name" value="ATP/GTP PHOSPHATASE"/>
    <property type="match status" value="1"/>
</dbReference>
<dbReference type="SMART" id="SM00382">
    <property type="entry name" value="AAA"/>
    <property type="match status" value="1"/>
</dbReference>
<dbReference type="Pfam" id="PF13476">
    <property type="entry name" value="AAA_23"/>
    <property type="match status" value="1"/>
</dbReference>
<sequence>MSAPTEAKLTSAWNTARHEGQGWPLFLTAIQIDGLRGWRGESVEFRYPVVAIAGANGAGKSTVLKAAASAYRAPAGSTALTYYPDDFFPKTPWDEVSGVNLTFTLRQGATTVTMTVRKPTHRWRGATERKARATYFLDISRIQPANTQIGYGRTAQEVISRGTTESLTAQQVSQLSRSLGRTYETARVDRSKDKQIGVVTQAGVAYSNFHQGAGEDSVLDMISLLGTVPDKSLVVIDEVEASLHPMAQRGLMTELLRLAVDKKLQIILSTHSPYILDQLPPLARVFISVDRDGGRKILYGVSTDFALNQMDDERHEELDIYCEDDEAAYAIERVIATGAPSLLSRVRITGVGPASTVMALATITDKLPRPGICVVDGEQTPGSDYLLLPGNDRPEVAAFQSLSDAQWEKVALRLGRPAGELLDAKEAAMNIENHHAWTREIAKRLGGTMRPSKVWEAVADIWITDVLGTTGAQSWCAPIEAALRAANPGGG</sequence>
<dbReference type="Proteomes" id="UP000199707">
    <property type="component" value="Unassembled WGS sequence"/>
</dbReference>
<organism evidence="2 3">
    <name type="scientific">Mycolicibacterium fluoranthenivorans</name>
    <dbReference type="NCBI Taxonomy" id="258505"/>
    <lineage>
        <taxon>Bacteria</taxon>
        <taxon>Bacillati</taxon>
        <taxon>Actinomycetota</taxon>
        <taxon>Actinomycetes</taxon>
        <taxon>Mycobacteriales</taxon>
        <taxon>Mycobacteriaceae</taxon>
        <taxon>Mycolicibacterium</taxon>
    </lineage>
</organism>
<dbReference type="STRING" id="1502745.SAMN02799620_03804"/>
<dbReference type="RefSeq" id="WP_170847317.1">
    <property type="nucleotide sequence ID" value="NZ_FMUB01000007.1"/>
</dbReference>
<dbReference type="InterPro" id="IPR027417">
    <property type="entry name" value="P-loop_NTPase"/>
</dbReference>
<gene>
    <name evidence="2" type="ORF">SAMN02799620_03804</name>
</gene>
<dbReference type="EMBL" id="FMUB01000007">
    <property type="protein sequence ID" value="SCX24888.1"/>
    <property type="molecule type" value="Genomic_DNA"/>
</dbReference>
<protein>
    <submittedName>
        <fullName evidence="2">AAA domain-containing protein</fullName>
    </submittedName>
</protein>
<dbReference type="Pfam" id="PF13304">
    <property type="entry name" value="AAA_21"/>
    <property type="match status" value="1"/>
</dbReference>
<dbReference type="InterPro" id="IPR003959">
    <property type="entry name" value="ATPase_AAA_core"/>
</dbReference>
<evidence type="ECO:0000313" key="3">
    <source>
        <dbReference type="Proteomes" id="UP000199707"/>
    </source>
</evidence>
<dbReference type="Gene3D" id="3.40.50.300">
    <property type="entry name" value="P-loop containing nucleotide triphosphate hydrolases"/>
    <property type="match status" value="1"/>
</dbReference>
<dbReference type="InterPro" id="IPR051396">
    <property type="entry name" value="Bact_Antivir_Def_Nuclease"/>
</dbReference>
<dbReference type="GO" id="GO:0005524">
    <property type="term" value="F:ATP binding"/>
    <property type="evidence" value="ECO:0007669"/>
    <property type="project" value="InterPro"/>
</dbReference>
<dbReference type="InterPro" id="IPR038729">
    <property type="entry name" value="Rad50/SbcC_AAA"/>
</dbReference>
<evidence type="ECO:0000259" key="1">
    <source>
        <dbReference type="SMART" id="SM00382"/>
    </source>
</evidence>